<dbReference type="AlphaFoldDB" id="M2ZZH7"/>
<sequence length="216" mass="24459">MKTNLSCMTLLANIPIRKDEIFRPRTSDLAISKGNPRTTPNDHMPAAAKYVEREKFTSSPTCRAFVSCKIADLSRILQPPRHGISGTHSSPTSNPQPMEPPSIATALKQFHPLRSQRSTIQYTPNFCSPIIQAFNTTFPYSTLIRNPPPIQHLASLRSISNFFFIHPQPNPIHLHLDLDLGLIFPHHMDRLQHNSQSFDFFCRGAKLKDKKKIVLV</sequence>
<dbReference type="KEGG" id="pfj:MYCFIDRAFT_179090"/>
<dbReference type="HOGENOM" id="CLU_1278104_0_0_1"/>
<accession>M2ZZH7</accession>
<protein>
    <submittedName>
        <fullName evidence="2">Uncharacterized protein</fullName>
    </submittedName>
</protein>
<keyword evidence="3" id="KW-1185">Reference proteome</keyword>
<dbReference type="Proteomes" id="UP000016932">
    <property type="component" value="Unassembled WGS sequence"/>
</dbReference>
<organism evidence="2 3">
    <name type="scientific">Pseudocercospora fijiensis (strain CIRAD86)</name>
    <name type="common">Black leaf streak disease fungus</name>
    <name type="synonym">Mycosphaerella fijiensis</name>
    <dbReference type="NCBI Taxonomy" id="383855"/>
    <lineage>
        <taxon>Eukaryota</taxon>
        <taxon>Fungi</taxon>
        <taxon>Dikarya</taxon>
        <taxon>Ascomycota</taxon>
        <taxon>Pezizomycotina</taxon>
        <taxon>Dothideomycetes</taxon>
        <taxon>Dothideomycetidae</taxon>
        <taxon>Mycosphaerellales</taxon>
        <taxon>Mycosphaerellaceae</taxon>
        <taxon>Pseudocercospora</taxon>
    </lineage>
</organism>
<dbReference type="GeneID" id="19334051"/>
<proteinExistence type="predicted"/>
<reference evidence="2 3" key="1">
    <citation type="journal article" date="2012" name="PLoS Pathog.">
        <title>Diverse lifestyles and strategies of plant pathogenesis encoded in the genomes of eighteen Dothideomycetes fungi.</title>
        <authorList>
            <person name="Ohm R.A."/>
            <person name="Feau N."/>
            <person name="Henrissat B."/>
            <person name="Schoch C.L."/>
            <person name="Horwitz B.A."/>
            <person name="Barry K.W."/>
            <person name="Condon B.J."/>
            <person name="Copeland A.C."/>
            <person name="Dhillon B."/>
            <person name="Glaser F."/>
            <person name="Hesse C.N."/>
            <person name="Kosti I."/>
            <person name="LaButti K."/>
            <person name="Lindquist E.A."/>
            <person name="Lucas S."/>
            <person name="Salamov A.A."/>
            <person name="Bradshaw R.E."/>
            <person name="Ciuffetti L."/>
            <person name="Hamelin R.C."/>
            <person name="Kema G.H.J."/>
            <person name="Lawrence C."/>
            <person name="Scott J.A."/>
            <person name="Spatafora J.W."/>
            <person name="Turgeon B.G."/>
            <person name="de Wit P.J.G.M."/>
            <person name="Zhong S."/>
            <person name="Goodwin S.B."/>
            <person name="Grigoriev I.V."/>
        </authorList>
    </citation>
    <scope>NUCLEOTIDE SEQUENCE [LARGE SCALE GENOMIC DNA]</scope>
    <source>
        <strain evidence="2 3">CIRAD86</strain>
    </source>
</reference>
<evidence type="ECO:0000256" key="1">
    <source>
        <dbReference type="SAM" id="MobiDB-lite"/>
    </source>
</evidence>
<dbReference type="RefSeq" id="XP_007931389.1">
    <property type="nucleotide sequence ID" value="XM_007933198.1"/>
</dbReference>
<feature type="region of interest" description="Disordered" evidence="1">
    <location>
        <begin position="79"/>
        <end position="99"/>
    </location>
</feature>
<dbReference type="EMBL" id="KB446564">
    <property type="protein sequence ID" value="EME77571.1"/>
    <property type="molecule type" value="Genomic_DNA"/>
</dbReference>
<gene>
    <name evidence="2" type="ORF">MYCFIDRAFT_179090</name>
</gene>
<evidence type="ECO:0000313" key="2">
    <source>
        <dbReference type="EMBL" id="EME77571.1"/>
    </source>
</evidence>
<feature type="compositionally biased region" description="Polar residues" evidence="1">
    <location>
        <begin position="86"/>
        <end position="96"/>
    </location>
</feature>
<evidence type="ECO:0000313" key="3">
    <source>
        <dbReference type="Proteomes" id="UP000016932"/>
    </source>
</evidence>
<name>M2ZZH7_PSEFD</name>
<dbReference type="VEuPathDB" id="FungiDB:MYCFIDRAFT_179090"/>